<comment type="caution">
    <text evidence="1">The sequence shown here is derived from an EMBL/GenBank/DDBJ whole genome shotgun (WGS) entry which is preliminary data.</text>
</comment>
<name>A0A8J3Z1G2_9ACTN</name>
<evidence type="ECO:0000313" key="1">
    <source>
        <dbReference type="EMBL" id="GIJ55711.1"/>
    </source>
</evidence>
<keyword evidence="2" id="KW-1185">Reference proteome</keyword>
<gene>
    <name evidence="1" type="ORF">Vau01_032270</name>
</gene>
<evidence type="ECO:0000313" key="2">
    <source>
        <dbReference type="Proteomes" id="UP000612585"/>
    </source>
</evidence>
<protein>
    <submittedName>
        <fullName evidence="1">Uncharacterized protein</fullName>
    </submittedName>
</protein>
<dbReference type="AlphaFoldDB" id="A0A8J3Z1G2"/>
<dbReference type="RefSeq" id="WP_203992921.1">
    <property type="nucleotide sequence ID" value="NZ_BOPG01000021.1"/>
</dbReference>
<dbReference type="EMBL" id="BOPG01000021">
    <property type="protein sequence ID" value="GIJ55711.1"/>
    <property type="molecule type" value="Genomic_DNA"/>
</dbReference>
<accession>A0A8J3Z1G2</accession>
<organism evidence="1 2">
    <name type="scientific">Virgisporangium aurantiacum</name>
    <dbReference type="NCBI Taxonomy" id="175570"/>
    <lineage>
        <taxon>Bacteria</taxon>
        <taxon>Bacillati</taxon>
        <taxon>Actinomycetota</taxon>
        <taxon>Actinomycetes</taxon>
        <taxon>Micromonosporales</taxon>
        <taxon>Micromonosporaceae</taxon>
        <taxon>Virgisporangium</taxon>
    </lineage>
</organism>
<dbReference type="Proteomes" id="UP000612585">
    <property type="component" value="Unassembled WGS sequence"/>
</dbReference>
<sequence>MFWRKTRDAIEKFQPMHQMVAFHRVLYTTQDRTGWDAILHSMRGHDAVVKRSKWSLPPRTFGVIVPLVGVVMQDVPGAGAVAITADLRGSSLPEKTGPRHQLPVQRPVRSAMLWYEVDPWLRVRASLRDGSTIDVSVVDRIRYRRVHKVNPRGKSKTKTKKKEVQLIRVTRALPKGVAGVRPATRPPSWMRVKMRPGRRAQLTVTGRLDRIPGGEHQVHFILSVMAETFRWTTP</sequence>
<reference evidence="1" key="1">
    <citation type="submission" date="2021-01" db="EMBL/GenBank/DDBJ databases">
        <title>Whole genome shotgun sequence of Virgisporangium aurantiacum NBRC 16421.</title>
        <authorList>
            <person name="Komaki H."/>
            <person name="Tamura T."/>
        </authorList>
    </citation>
    <scope>NUCLEOTIDE SEQUENCE</scope>
    <source>
        <strain evidence="1">NBRC 16421</strain>
    </source>
</reference>
<proteinExistence type="predicted"/>